<evidence type="ECO:0000256" key="1">
    <source>
        <dbReference type="SAM" id="MobiDB-lite"/>
    </source>
</evidence>
<accession>A0ABP0FU04</accession>
<protein>
    <submittedName>
        <fullName evidence="2">Uncharacterized protein</fullName>
    </submittedName>
</protein>
<proteinExistence type="predicted"/>
<evidence type="ECO:0000313" key="3">
    <source>
        <dbReference type="Proteomes" id="UP001642483"/>
    </source>
</evidence>
<feature type="compositionally biased region" description="Polar residues" evidence="1">
    <location>
        <begin position="68"/>
        <end position="77"/>
    </location>
</feature>
<sequence length="89" mass="9761">MIYAPTVMDKFRKATESLKGNMSDSLGKMFNVAKKVSEKTANVTGTVEKKISKNIPVEKAKQLAKTMQENNNSNSCNAEGKNEPILTPI</sequence>
<feature type="region of interest" description="Disordered" evidence="1">
    <location>
        <begin position="68"/>
        <end position="89"/>
    </location>
</feature>
<comment type="caution">
    <text evidence="2">The sequence shown here is derived from an EMBL/GenBank/DDBJ whole genome shotgun (WGS) entry which is preliminary data.</text>
</comment>
<evidence type="ECO:0000313" key="2">
    <source>
        <dbReference type="EMBL" id="CAK8681884.1"/>
    </source>
</evidence>
<name>A0ABP0FU04_CLALP</name>
<reference evidence="2 3" key="1">
    <citation type="submission" date="2024-02" db="EMBL/GenBank/DDBJ databases">
        <authorList>
            <person name="Daric V."/>
            <person name="Darras S."/>
        </authorList>
    </citation>
    <scope>NUCLEOTIDE SEQUENCE [LARGE SCALE GENOMIC DNA]</scope>
</reference>
<dbReference type="Proteomes" id="UP001642483">
    <property type="component" value="Unassembled WGS sequence"/>
</dbReference>
<keyword evidence="3" id="KW-1185">Reference proteome</keyword>
<dbReference type="EMBL" id="CAWYQH010000090">
    <property type="protein sequence ID" value="CAK8681884.1"/>
    <property type="molecule type" value="Genomic_DNA"/>
</dbReference>
<gene>
    <name evidence="2" type="ORF">CVLEPA_LOCUS12118</name>
</gene>
<organism evidence="2 3">
    <name type="scientific">Clavelina lepadiformis</name>
    <name type="common">Light-bulb sea squirt</name>
    <name type="synonym">Ascidia lepadiformis</name>
    <dbReference type="NCBI Taxonomy" id="159417"/>
    <lineage>
        <taxon>Eukaryota</taxon>
        <taxon>Metazoa</taxon>
        <taxon>Chordata</taxon>
        <taxon>Tunicata</taxon>
        <taxon>Ascidiacea</taxon>
        <taxon>Aplousobranchia</taxon>
        <taxon>Clavelinidae</taxon>
        <taxon>Clavelina</taxon>
    </lineage>
</organism>